<reference evidence="2 3" key="1">
    <citation type="journal article" date="2010" name="Proc. Natl. Acad. Sci. U.S.A.">
        <title>Enigmatic, ultrasmall, uncultivated Archaea.</title>
        <authorList>
            <person name="Baker B.J."/>
            <person name="Comolli L.R."/>
            <person name="Dick G.J."/>
            <person name="Hauser L.J."/>
            <person name="Hyatt D."/>
            <person name="Dill B.D."/>
            <person name="Land M.L."/>
            <person name="Verberkmoes N.C."/>
            <person name="Hettich R.L."/>
            <person name="Banfield J.F."/>
        </authorList>
    </citation>
    <scope>NUCLEOTIDE SEQUENCE [LARGE SCALE GENOMIC DNA]</scope>
</reference>
<accession>D2EEE2</accession>
<dbReference type="EMBL" id="GG730039">
    <property type="protein sequence ID" value="EEZ93321.1"/>
    <property type="molecule type" value="Genomic_DNA"/>
</dbReference>
<evidence type="ECO:0000313" key="2">
    <source>
        <dbReference type="EMBL" id="EEZ93321.1"/>
    </source>
</evidence>
<evidence type="ECO:0000256" key="1">
    <source>
        <dbReference type="SAM" id="Phobius"/>
    </source>
</evidence>
<dbReference type="AlphaFoldDB" id="D2EEE2"/>
<organism evidence="2 3">
    <name type="scientific">Candidatus Parvarchaeum acidiphilum ARMAN-4</name>
    <dbReference type="NCBI Taxonomy" id="662760"/>
    <lineage>
        <taxon>Archaea</taxon>
        <taxon>Candidatus Parvarchaeota</taxon>
        <taxon>Candidatus Parvarchaeum</taxon>
    </lineage>
</organism>
<protein>
    <submittedName>
        <fullName evidence="2">Uncharacterized protein</fullName>
    </submittedName>
</protein>
<feature type="transmembrane region" description="Helical" evidence="1">
    <location>
        <begin position="43"/>
        <end position="63"/>
    </location>
</feature>
<gene>
    <name evidence="2" type="ORF">BJBARM4_0081</name>
</gene>
<sequence>MHNMIEKKDMFYAFFAGIASLVTAFIIIFLVAPNQFQNNPSLISIAFIISIEVIVFFSLFFIMRMHN</sequence>
<proteinExistence type="predicted"/>
<keyword evidence="1" id="KW-1133">Transmembrane helix</keyword>
<name>D2EEE2_PARA4</name>
<keyword evidence="1" id="KW-0812">Transmembrane</keyword>
<feature type="transmembrane region" description="Helical" evidence="1">
    <location>
        <begin position="12"/>
        <end position="31"/>
    </location>
</feature>
<keyword evidence="1" id="KW-0472">Membrane</keyword>
<evidence type="ECO:0000313" key="3">
    <source>
        <dbReference type="Proteomes" id="UP000009375"/>
    </source>
</evidence>
<dbReference type="Proteomes" id="UP000009375">
    <property type="component" value="Unassembled WGS sequence"/>
</dbReference>